<feature type="signal peptide" evidence="1">
    <location>
        <begin position="1"/>
        <end position="19"/>
    </location>
</feature>
<sequence length="144" mass="16564">MRKYMSVVIYTFLVISLCAQTNCMIDDPGTISGAEANQIITERVLIKMYSCGLVKYTYDPKDNNPDPNMRALSKETANIFFLMATIFVRFEAFGLYERYKLKDIHDCADDLDLVKCEELERGWNTDVNMGWFIGSLVCKDVQSR</sequence>
<evidence type="ECO:0000313" key="2">
    <source>
        <dbReference type="EMBL" id="MBE8430922.1"/>
    </source>
</evidence>
<proteinExistence type="predicted"/>
<keyword evidence="1" id="KW-0732">Signal</keyword>
<gene>
    <name evidence="2" type="ORF">IQB77_13845</name>
</gene>
<reference evidence="2" key="1">
    <citation type="submission" date="2020-10" db="EMBL/GenBank/DDBJ databases">
        <title>New Zealand Leptospira genomics.</title>
        <authorList>
            <person name="Wilkinson D.A."/>
            <person name="Nisa S."/>
            <person name="Moinet M."/>
            <person name="Benschop J."/>
        </authorList>
    </citation>
    <scope>NUCLEOTIDE SEQUENCE</scope>
    <source>
        <strain evidence="2">ESR8</strain>
    </source>
</reference>
<dbReference type="RefSeq" id="WP_001233908.1">
    <property type="nucleotide sequence ID" value="NZ_CP186594.1"/>
</dbReference>
<evidence type="ECO:0000313" key="3">
    <source>
        <dbReference type="Proteomes" id="UP000644282"/>
    </source>
</evidence>
<evidence type="ECO:0000256" key="1">
    <source>
        <dbReference type="SAM" id="SignalP"/>
    </source>
</evidence>
<dbReference type="Proteomes" id="UP000644282">
    <property type="component" value="Unassembled WGS sequence"/>
</dbReference>
<dbReference type="EMBL" id="JADDXF010000027">
    <property type="protein sequence ID" value="MBE8430922.1"/>
    <property type="molecule type" value="Genomic_DNA"/>
</dbReference>
<comment type="caution">
    <text evidence="2">The sequence shown here is derived from an EMBL/GenBank/DDBJ whole genome shotgun (WGS) entry which is preliminary data.</text>
</comment>
<name>A0AA40WCM6_LEPIR</name>
<evidence type="ECO:0008006" key="4">
    <source>
        <dbReference type="Google" id="ProtNLM"/>
    </source>
</evidence>
<protein>
    <recommendedName>
        <fullName evidence="4">Lipoprotein</fullName>
    </recommendedName>
</protein>
<dbReference type="AlphaFoldDB" id="A0AA40WCM6"/>
<accession>A0AA40WCM6</accession>
<feature type="chain" id="PRO_5041246266" description="Lipoprotein" evidence="1">
    <location>
        <begin position="20"/>
        <end position="144"/>
    </location>
</feature>
<organism evidence="2 3">
    <name type="scientific">Leptospira interrogans serovar Pomona</name>
    <dbReference type="NCBI Taxonomy" id="44276"/>
    <lineage>
        <taxon>Bacteria</taxon>
        <taxon>Pseudomonadati</taxon>
        <taxon>Spirochaetota</taxon>
        <taxon>Spirochaetia</taxon>
        <taxon>Leptospirales</taxon>
        <taxon>Leptospiraceae</taxon>
        <taxon>Leptospira</taxon>
    </lineage>
</organism>